<protein>
    <submittedName>
        <fullName evidence="2">Uncharacterized protein</fullName>
    </submittedName>
</protein>
<reference evidence="2" key="2">
    <citation type="journal article" date="2015" name="Data Brief">
        <title>Shoot transcriptome of the giant reed, Arundo donax.</title>
        <authorList>
            <person name="Barrero R.A."/>
            <person name="Guerrero F.D."/>
            <person name="Moolhuijzen P."/>
            <person name="Goolsby J.A."/>
            <person name="Tidwell J."/>
            <person name="Bellgard S.E."/>
            <person name="Bellgard M.I."/>
        </authorList>
    </citation>
    <scope>NUCLEOTIDE SEQUENCE</scope>
    <source>
        <tissue evidence="2">Shoot tissue taken approximately 20 cm above the soil surface</tissue>
    </source>
</reference>
<name>A0A0A9GFM5_ARUDO</name>
<evidence type="ECO:0000256" key="1">
    <source>
        <dbReference type="SAM" id="MobiDB-lite"/>
    </source>
</evidence>
<accession>A0A0A9GFM5</accession>
<sequence>MWHGLTAGEPDENVEAIFSDIVAWLNERSRSWTLEDRLRKLMPAPGKFIDGEKNGADGAAEAQGPPRPRCGGFLCGLAGRTHHHSEM</sequence>
<dbReference type="EMBL" id="GBRH01175667">
    <property type="protein sequence ID" value="JAE22229.1"/>
    <property type="molecule type" value="Transcribed_RNA"/>
</dbReference>
<dbReference type="AlphaFoldDB" id="A0A0A9GFM5"/>
<evidence type="ECO:0000313" key="2">
    <source>
        <dbReference type="EMBL" id="JAE22229.1"/>
    </source>
</evidence>
<reference evidence="2" key="1">
    <citation type="submission" date="2014-09" db="EMBL/GenBank/DDBJ databases">
        <authorList>
            <person name="Magalhaes I.L.F."/>
            <person name="Oliveira U."/>
            <person name="Santos F.R."/>
            <person name="Vidigal T.H.D.A."/>
            <person name="Brescovit A.D."/>
            <person name="Santos A.J."/>
        </authorList>
    </citation>
    <scope>NUCLEOTIDE SEQUENCE</scope>
    <source>
        <tissue evidence="2">Shoot tissue taken approximately 20 cm above the soil surface</tissue>
    </source>
</reference>
<feature type="region of interest" description="Disordered" evidence="1">
    <location>
        <begin position="45"/>
        <end position="68"/>
    </location>
</feature>
<organism evidence="2">
    <name type="scientific">Arundo donax</name>
    <name type="common">Giant reed</name>
    <name type="synonym">Donax arundinaceus</name>
    <dbReference type="NCBI Taxonomy" id="35708"/>
    <lineage>
        <taxon>Eukaryota</taxon>
        <taxon>Viridiplantae</taxon>
        <taxon>Streptophyta</taxon>
        <taxon>Embryophyta</taxon>
        <taxon>Tracheophyta</taxon>
        <taxon>Spermatophyta</taxon>
        <taxon>Magnoliopsida</taxon>
        <taxon>Liliopsida</taxon>
        <taxon>Poales</taxon>
        <taxon>Poaceae</taxon>
        <taxon>PACMAD clade</taxon>
        <taxon>Arundinoideae</taxon>
        <taxon>Arundineae</taxon>
        <taxon>Arundo</taxon>
    </lineage>
</organism>
<proteinExistence type="predicted"/>